<evidence type="ECO:0000313" key="1">
    <source>
        <dbReference type="EMBL" id="GIQ66323.1"/>
    </source>
</evidence>
<comment type="caution">
    <text evidence="1">The sequence shown here is derived from an EMBL/GenBank/DDBJ whole genome shotgun (WGS) entry which is preliminary data.</text>
</comment>
<accession>A0ABQ4NDM4</accession>
<reference evidence="1 2" key="1">
    <citation type="submission" date="2021-04" db="EMBL/GenBank/DDBJ databases">
        <title>Draft genome sequence of Paenibacillus cisolokensis, LC2-13A.</title>
        <authorList>
            <person name="Uke A."/>
            <person name="Chhe C."/>
            <person name="Baramee S."/>
            <person name="Kosugi A."/>
        </authorList>
    </citation>
    <scope>NUCLEOTIDE SEQUENCE [LARGE SCALE GENOMIC DNA]</scope>
    <source>
        <strain evidence="1 2">LC2-13A</strain>
    </source>
</reference>
<dbReference type="EMBL" id="BOVJ01000174">
    <property type="protein sequence ID" value="GIQ66323.1"/>
    <property type="molecule type" value="Genomic_DNA"/>
</dbReference>
<protein>
    <submittedName>
        <fullName evidence="1">Uncharacterized protein</fullName>
    </submittedName>
</protein>
<evidence type="ECO:0000313" key="2">
    <source>
        <dbReference type="Proteomes" id="UP000680304"/>
    </source>
</evidence>
<keyword evidence="2" id="KW-1185">Reference proteome</keyword>
<dbReference type="Proteomes" id="UP000680304">
    <property type="component" value="Unassembled WGS sequence"/>
</dbReference>
<organism evidence="1 2">
    <name type="scientific">Paenibacillus cisolokensis</name>
    <dbReference type="NCBI Taxonomy" id="1658519"/>
    <lineage>
        <taxon>Bacteria</taxon>
        <taxon>Bacillati</taxon>
        <taxon>Bacillota</taxon>
        <taxon>Bacilli</taxon>
        <taxon>Bacillales</taxon>
        <taxon>Paenibacillaceae</taxon>
        <taxon>Paenibacillus</taxon>
    </lineage>
</organism>
<proteinExistence type="predicted"/>
<name>A0ABQ4NDM4_9BACL</name>
<gene>
    <name evidence="1" type="ORF">PACILC2_48910</name>
</gene>
<sequence>MKRLDSEEVTLKKYKEVLLEYNRLEAKYYNIHQKYQLLSNSKLGKLTLKYWKWKKRIPEDFRF</sequence>